<organism evidence="1 2">
    <name type="scientific">Populus alba</name>
    <name type="common">White poplar</name>
    <dbReference type="NCBI Taxonomy" id="43335"/>
    <lineage>
        <taxon>Eukaryota</taxon>
        <taxon>Viridiplantae</taxon>
        <taxon>Streptophyta</taxon>
        <taxon>Embryophyta</taxon>
        <taxon>Tracheophyta</taxon>
        <taxon>Spermatophyta</taxon>
        <taxon>Magnoliopsida</taxon>
        <taxon>eudicotyledons</taxon>
        <taxon>Gunneridae</taxon>
        <taxon>Pentapetalae</taxon>
        <taxon>rosids</taxon>
        <taxon>fabids</taxon>
        <taxon>Malpighiales</taxon>
        <taxon>Salicaceae</taxon>
        <taxon>Saliceae</taxon>
        <taxon>Populus</taxon>
    </lineage>
</organism>
<gene>
    <name evidence="1" type="ORF">D5086_018911</name>
</gene>
<evidence type="ECO:0000313" key="2">
    <source>
        <dbReference type="Proteomes" id="UP000309997"/>
    </source>
</evidence>
<keyword evidence="2" id="KW-1185">Reference proteome</keyword>
<dbReference type="Proteomes" id="UP000309997">
    <property type="component" value="Unassembled WGS sequence"/>
</dbReference>
<dbReference type="EMBL" id="RCHU02000009">
    <property type="protein sequence ID" value="KAL3581076.1"/>
    <property type="molecule type" value="Genomic_DNA"/>
</dbReference>
<evidence type="ECO:0000313" key="1">
    <source>
        <dbReference type="EMBL" id="KAL3581076.1"/>
    </source>
</evidence>
<sequence>MGLDYQSFHLVLSKPAWLQCHASVNREPPGDTQSCKPSWPQSSTTIYLNGGNLLDPFPSFSCKFTGLMLACLPALLPEPSIRGMKNAGSNPNHEANQRKQ</sequence>
<comment type="caution">
    <text evidence="1">The sequence shown here is derived from an EMBL/GenBank/DDBJ whole genome shotgun (WGS) entry which is preliminary data.</text>
</comment>
<name>A0ACC4BSN4_POPAL</name>
<reference evidence="1 2" key="1">
    <citation type="journal article" date="2024" name="Plant Biotechnol. J.">
        <title>Genome and CRISPR/Cas9 system of a widespread forest tree (Populus alba) in the world.</title>
        <authorList>
            <person name="Liu Y.J."/>
            <person name="Jiang P.F."/>
            <person name="Han X.M."/>
            <person name="Li X.Y."/>
            <person name="Wang H.M."/>
            <person name="Wang Y.J."/>
            <person name="Wang X.X."/>
            <person name="Zeng Q.Y."/>
        </authorList>
    </citation>
    <scope>NUCLEOTIDE SEQUENCE [LARGE SCALE GENOMIC DNA]</scope>
    <source>
        <strain evidence="2">cv. PAL-ZL1</strain>
    </source>
</reference>
<accession>A0ACC4BSN4</accession>
<protein>
    <submittedName>
        <fullName evidence="1">Uncharacterized protein</fullName>
    </submittedName>
</protein>
<proteinExistence type="predicted"/>